<proteinExistence type="predicted"/>
<dbReference type="AlphaFoldDB" id="A0A3R8R992"/>
<dbReference type="InterPro" id="IPR027417">
    <property type="entry name" value="P-loop_NTPase"/>
</dbReference>
<evidence type="ECO:0000256" key="2">
    <source>
        <dbReference type="ARBA" id="ARBA00022741"/>
    </source>
</evidence>
<comment type="caution">
    <text evidence="7">The sequence shown here is derived from an EMBL/GenBank/DDBJ whole genome shotgun (WGS) entry which is preliminary data.</text>
</comment>
<dbReference type="Proteomes" id="UP000274920">
    <property type="component" value="Unassembled WGS sequence"/>
</dbReference>
<evidence type="ECO:0000256" key="1">
    <source>
        <dbReference type="ARBA" id="ARBA00022448"/>
    </source>
</evidence>
<dbReference type="GO" id="GO:0016887">
    <property type="term" value="F:ATP hydrolysis activity"/>
    <property type="evidence" value="ECO:0007669"/>
    <property type="project" value="InterPro"/>
</dbReference>
<evidence type="ECO:0000256" key="5">
    <source>
        <dbReference type="SAM" id="MobiDB-lite"/>
    </source>
</evidence>
<keyword evidence="3 7" id="KW-0067">ATP-binding</keyword>
<evidence type="ECO:0000313" key="8">
    <source>
        <dbReference type="Proteomes" id="UP000274920"/>
    </source>
</evidence>
<sequence length="282" mass="31334">MIRFDHVKKSFGENCILEDFSLQVREGEFLTVIGKSGCGKTTMLKLVNGLLMPDSGQIFVEGKDLAGTDLVALRRRIGYVIQNGGIFPHMTVEKNITYVPVISGRKNKIENHRLALRLLRTVGLEEEMAARYPSELSGGQQQRVGIARALAAGPRILLMDEPFGALDEITRQTMQDEILRLQKELKLTIVFITHDIREAMKLGDRMLVMEQGKVRQLDTPEQIRLNPADAFVRELVKGYTGAALAGHTPVWGPESEAEPPSPAMAHSGRNSLWEGAVDADYK</sequence>
<dbReference type="SMART" id="SM00382">
    <property type="entry name" value="AAA"/>
    <property type="match status" value="1"/>
</dbReference>
<keyword evidence="1" id="KW-0813">Transport</keyword>
<evidence type="ECO:0000259" key="6">
    <source>
        <dbReference type="PROSITE" id="PS50893"/>
    </source>
</evidence>
<dbReference type="SUPFAM" id="SSF52540">
    <property type="entry name" value="P-loop containing nucleoside triphosphate hydrolases"/>
    <property type="match status" value="1"/>
</dbReference>
<evidence type="ECO:0000256" key="4">
    <source>
        <dbReference type="ARBA" id="ARBA00066388"/>
    </source>
</evidence>
<keyword evidence="2" id="KW-0547">Nucleotide-binding</keyword>
<accession>A0A3R8R992</accession>
<dbReference type="EC" id="7.6.2.9" evidence="4"/>
<dbReference type="EMBL" id="RHJS01000002">
    <property type="protein sequence ID" value="RRK34810.1"/>
    <property type="molecule type" value="Genomic_DNA"/>
</dbReference>
<keyword evidence="8" id="KW-1185">Reference proteome</keyword>
<evidence type="ECO:0000313" key="7">
    <source>
        <dbReference type="EMBL" id="RRK34810.1"/>
    </source>
</evidence>
<feature type="region of interest" description="Disordered" evidence="5">
    <location>
        <begin position="247"/>
        <end position="282"/>
    </location>
</feature>
<dbReference type="Pfam" id="PF00005">
    <property type="entry name" value="ABC_tran"/>
    <property type="match status" value="1"/>
</dbReference>
<dbReference type="InterPro" id="IPR017871">
    <property type="entry name" value="ABC_transporter-like_CS"/>
</dbReference>
<dbReference type="RefSeq" id="WP_125129978.1">
    <property type="nucleotide sequence ID" value="NZ_RHJS01000002.1"/>
</dbReference>
<dbReference type="InterPro" id="IPR003593">
    <property type="entry name" value="AAA+_ATPase"/>
</dbReference>
<dbReference type="Gene3D" id="3.40.50.300">
    <property type="entry name" value="P-loop containing nucleotide triphosphate hydrolases"/>
    <property type="match status" value="1"/>
</dbReference>
<dbReference type="PROSITE" id="PS00211">
    <property type="entry name" value="ABC_TRANSPORTER_1"/>
    <property type="match status" value="1"/>
</dbReference>
<reference evidence="7" key="1">
    <citation type="submission" date="2018-10" db="EMBL/GenBank/DDBJ databases">
        <title>Schaedlerella arabinophila gen. nov. sp. nov., isolated from the mouse intestinal tract and comparative analysis with the genome of the closely related altered Schaedler flora strain ASF502.</title>
        <authorList>
            <person name="Miyake S."/>
            <person name="Soh M."/>
            <person name="Seedorf H."/>
        </authorList>
    </citation>
    <scope>NUCLEOTIDE SEQUENCE [LARGE SCALE GENOMIC DNA]</scope>
    <source>
        <strain evidence="7">DSM 106076</strain>
    </source>
</reference>
<dbReference type="GO" id="GO:0005524">
    <property type="term" value="F:ATP binding"/>
    <property type="evidence" value="ECO:0007669"/>
    <property type="project" value="UniProtKB-KW"/>
</dbReference>
<feature type="domain" description="ABC transporter" evidence="6">
    <location>
        <begin position="2"/>
        <end position="236"/>
    </location>
</feature>
<protein>
    <recommendedName>
        <fullName evidence="4">ABC-type quaternary amine transporter</fullName>
        <ecNumber evidence="4">7.6.2.9</ecNumber>
    </recommendedName>
</protein>
<gene>
    <name evidence="7" type="ORF">EBB54_28325</name>
</gene>
<dbReference type="InterPro" id="IPR003439">
    <property type="entry name" value="ABC_transporter-like_ATP-bd"/>
</dbReference>
<dbReference type="FunFam" id="3.40.50.300:FF:000425">
    <property type="entry name" value="Probable ABC transporter, ATP-binding subunit"/>
    <property type="match status" value="1"/>
</dbReference>
<evidence type="ECO:0000256" key="3">
    <source>
        <dbReference type="ARBA" id="ARBA00022840"/>
    </source>
</evidence>
<dbReference type="PANTHER" id="PTHR42781">
    <property type="entry name" value="SPERMIDINE/PUTRESCINE IMPORT ATP-BINDING PROTEIN POTA"/>
    <property type="match status" value="1"/>
</dbReference>
<dbReference type="GO" id="GO:0015418">
    <property type="term" value="F:ABC-type quaternary ammonium compound transporting activity"/>
    <property type="evidence" value="ECO:0007669"/>
    <property type="project" value="UniProtKB-EC"/>
</dbReference>
<name>A0A3R8R992_9FIRM</name>
<organism evidence="7 8">
    <name type="scientific">Schaedlerella arabinosiphila</name>
    <dbReference type="NCBI Taxonomy" id="2044587"/>
    <lineage>
        <taxon>Bacteria</taxon>
        <taxon>Bacillati</taxon>
        <taxon>Bacillota</taxon>
        <taxon>Clostridia</taxon>
        <taxon>Lachnospirales</taxon>
        <taxon>Lachnospiraceae</taxon>
        <taxon>Schaedlerella</taxon>
    </lineage>
</organism>
<dbReference type="PANTHER" id="PTHR42781:SF4">
    <property type="entry name" value="SPERMIDINE_PUTRESCINE IMPORT ATP-BINDING PROTEIN POTA"/>
    <property type="match status" value="1"/>
</dbReference>
<dbReference type="InterPro" id="IPR050093">
    <property type="entry name" value="ABC_SmlMolc_Importer"/>
</dbReference>
<dbReference type="PROSITE" id="PS50893">
    <property type="entry name" value="ABC_TRANSPORTER_2"/>
    <property type="match status" value="1"/>
</dbReference>